<feature type="compositionally biased region" description="Low complexity" evidence="6">
    <location>
        <begin position="37"/>
        <end position="50"/>
    </location>
</feature>
<keyword evidence="1" id="KW-0479">Metal-binding</keyword>
<feature type="compositionally biased region" description="Polar residues" evidence="6">
    <location>
        <begin position="705"/>
        <end position="722"/>
    </location>
</feature>
<dbReference type="PANTHER" id="PTHR47424">
    <property type="entry name" value="REGULATORY PROTEIN GAL4"/>
    <property type="match status" value="1"/>
</dbReference>
<dbReference type="Pfam" id="PF04082">
    <property type="entry name" value="Fungal_trans"/>
    <property type="match status" value="1"/>
</dbReference>
<dbReference type="CDD" id="cd12148">
    <property type="entry name" value="fungal_TF_MHR"/>
    <property type="match status" value="1"/>
</dbReference>
<keyword evidence="9" id="KW-1185">Reference proteome</keyword>
<evidence type="ECO:0000256" key="1">
    <source>
        <dbReference type="ARBA" id="ARBA00022723"/>
    </source>
</evidence>
<keyword evidence="2" id="KW-0805">Transcription regulation</keyword>
<feature type="region of interest" description="Disordered" evidence="6">
    <location>
        <begin position="190"/>
        <end position="215"/>
    </location>
</feature>
<comment type="caution">
    <text evidence="8">The sequence shown here is derived from an EMBL/GenBank/DDBJ whole genome shotgun (WGS) entry which is preliminary data.</text>
</comment>
<dbReference type="RefSeq" id="XP_070917840.1">
    <property type="nucleotide sequence ID" value="XM_071061739.1"/>
</dbReference>
<dbReference type="CDD" id="cd00067">
    <property type="entry name" value="GAL4"/>
    <property type="match status" value="1"/>
</dbReference>
<dbReference type="SMART" id="SM00906">
    <property type="entry name" value="Fungal_trans"/>
    <property type="match status" value="1"/>
</dbReference>
<evidence type="ECO:0000256" key="3">
    <source>
        <dbReference type="ARBA" id="ARBA00023163"/>
    </source>
</evidence>
<evidence type="ECO:0000256" key="5">
    <source>
        <dbReference type="SAM" id="Coils"/>
    </source>
</evidence>
<name>A0ABQ0GEL5_9PEZI</name>
<feature type="compositionally biased region" description="Low complexity" evidence="6">
    <location>
        <begin position="724"/>
        <end position="740"/>
    </location>
</feature>
<evidence type="ECO:0000259" key="7">
    <source>
        <dbReference type="PROSITE" id="PS50048"/>
    </source>
</evidence>
<feature type="coiled-coil region" evidence="5">
    <location>
        <begin position="155"/>
        <end position="182"/>
    </location>
</feature>
<accession>A0ABQ0GEL5</accession>
<sequence length="844" mass="93123">MDQLETQVSDLRSFLGQAPPAPEVVSPHDIAYSPAGPLRASSHHSSLSAPGDNSAPQPPSPVDSRVSTTGAAKRRADDGDGEAVAKQQRSKRNRYISIAWSLISNRPRRTSHSNECKRRKIKCNGQTPCQRCGHLNLQCLYAPNCCSSFKDSDEFRQMADQVKQLQEQVDTLFNSMNALRQETLRPSLIRDRSLAPASATATPSPSSSSSFAVPSKPPLPFRVPQSFHGPTSTGFTVDVAKNTLRRMGYSGVPDIHEEGGPQPDTTSLASPAITPAIPPSTLPSPQDPIWEFDESEMLRLCKIYEEEVGTMYPVIEISPIIEHARTTAAWMDAKRKGLVPPHVRELNLLDTDTLLLKVVLCCALAVQEHANSAKAVRLYDSIQPIVDKMLMTEPADVSRIPFLALCAGYRYLSNDEILSWRVIGQVARMCLELGLHRREGLEQIADPLVRRNALHTFWSAYVLDRRWSFSTGLPFVCHDDKIDPKLPYPEDYPFMVAMIGYSKLGAKIWKLIDYFEPAVTRELKARDFEELDREIMAWYMSIPEAIRTDPLEGDVMPVPAGPSYDLQRLRLWTRLRLNQVRIWLYTPVLHSATSIVENAQLAQKVVDLAKGTIRLLTHLNNKTDLYQRSQVFYHQFLTSSIAVLFLASTHAPLQFSAKCRDEFYMALDLVKNMSSRSWVSQRLWRTIRSLKAFAPKVGLEEDSSQQRMPTGSGTAFPATQSLDGRMSGSHSPGSGPAGPSDYNAASRSGSIGMPATGLSALTPAALQMQQQAADDQSNGLRLHSEMSRIWEYIGMNCVQGMGSPVGTPADMSSGHGGLGAAGFGGDGVPMQSGGGVYQHMKDML</sequence>
<gene>
    <name evidence="8" type="ORF">MFIFM68171_06319</name>
</gene>
<dbReference type="GeneID" id="98177062"/>
<evidence type="ECO:0000313" key="9">
    <source>
        <dbReference type="Proteomes" id="UP001628179"/>
    </source>
</evidence>
<feature type="compositionally biased region" description="Polar residues" evidence="6">
    <location>
        <begin position="1"/>
        <end position="10"/>
    </location>
</feature>
<dbReference type="PROSITE" id="PS50048">
    <property type="entry name" value="ZN2_CY6_FUNGAL_2"/>
    <property type="match status" value="1"/>
</dbReference>
<protein>
    <recommendedName>
        <fullName evidence="7">Zn(2)-C6 fungal-type domain-containing protein</fullName>
    </recommendedName>
</protein>
<dbReference type="SUPFAM" id="SSF57701">
    <property type="entry name" value="Zn2/Cys6 DNA-binding domain"/>
    <property type="match status" value="1"/>
</dbReference>
<keyword evidence="3" id="KW-0804">Transcription</keyword>
<dbReference type="PANTHER" id="PTHR47424:SF5">
    <property type="entry name" value="ZN(II)2CYS6 TRANSCRIPTION FACTOR (EUROFUNG)"/>
    <property type="match status" value="1"/>
</dbReference>
<feature type="compositionally biased region" description="Low complexity" evidence="6">
    <location>
        <begin position="194"/>
        <end position="214"/>
    </location>
</feature>
<keyword evidence="5" id="KW-0175">Coiled coil</keyword>
<organism evidence="8 9">
    <name type="scientific">Madurella fahalii</name>
    <dbReference type="NCBI Taxonomy" id="1157608"/>
    <lineage>
        <taxon>Eukaryota</taxon>
        <taxon>Fungi</taxon>
        <taxon>Dikarya</taxon>
        <taxon>Ascomycota</taxon>
        <taxon>Pezizomycotina</taxon>
        <taxon>Sordariomycetes</taxon>
        <taxon>Sordariomycetidae</taxon>
        <taxon>Sordariales</taxon>
        <taxon>Sordariales incertae sedis</taxon>
        <taxon>Madurella</taxon>
    </lineage>
</organism>
<dbReference type="InterPro" id="IPR036864">
    <property type="entry name" value="Zn2-C6_fun-type_DNA-bd_sf"/>
</dbReference>
<dbReference type="Proteomes" id="UP001628179">
    <property type="component" value="Unassembled WGS sequence"/>
</dbReference>
<feature type="region of interest" description="Disordered" evidence="6">
    <location>
        <begin position="1"/>
        <end position="90"/>
    </location>
</feature>
<dbReference type="Pfam" id="PF00172">
    <property type="entry name" value="Zn_clus"/>
    <property type="match status" value="1"/>
</dbReference>
<feature type="region of interest" description="Disordered" evidence="6">
    <location>
        <begin position="698"/>
        <end position="749"/>
    </location>
</feature>
<dbReference type="InterPro" id="IPR007219">
    <property type="entry name" value="XnlR_reg_dom"/>
</dbReference>
<evidence type="ECO:0000256" key="6">
    <source>
        <dbReference type="SAM" id="MobiDB-lite"/>
    </source>
</evidence>
<dbReference type="InterPro" id="IPR051127">
    <property type="entry name" value="Fungal_SecMet_Regulators"/>
</dbReference>
<evidence type="ECO:0000313" key="8">
    <source>
        <dbReference type="EMBL" id="GAB1316109.1"/>
    </source>
</evidence>
<evidence type="ECO:0000256" key="2">
    <source>
        <dbReference type="ARBA" id="ARBA00023015"/>
    </source>
</evidence>
<evidence type="ECO:0000256" key="4">
    <source>
        <dbReference type="ARBA" id="ARBA00023242"/>
    </source>
</evidence>
<dbReference type="InterPro" id="IPR001138">
    <property type="entry name" value="Zn2Cys6_DnaBD"/>
</dbReference>
<keyword evidence="4" id="KW-0539">Nucleus</keyword>
<dbReference type="EMBL" id="BAAFSV010000003">
    <property type="protein sequence ID" value="GAB1316109.1"/>
    <property type="molecule type" value="Genomic_DNA"/>
</dbReference>
<feature type="domain" description="Zn(2)-C6 fungal-type" evidence="7">
    <location>
        <begin position="116"/>
        <end position="141"/>
    </location>
</feature>
<reference evidence="8 9" key="1">
    <citation type="submission" date="2024-09" db="EMBL/GenBank/DDBJ databases">
        <title>Itraconazole resistance in Madurella fahalii resulting from another homologue of gene encoding cytochrome P450 14-alpha sterol demethylase (CYP51).</title>
        <authorList>
            <person name="Yoshioka I."/>
            <person name="Fahal A.H."/>
            <person name="Kaneko S."/>
            <person name="Yaguchi T."/>
        </authorList>
    </citation>
    <scope>NUCLEOTIDE SEQUENCE [LARGE SCALE GENOMIC DNA]</scope>
    <source>
        <strain evidence="8 9">IFM 68171</strain>
    </source>
</reference>
<dbReference type="Gene3D" id="4.10.240.10">
    <property type="entry name" value="Zn(2)-C6 fungal-type DNA-binding domain"/>
    <property type="match status" value="1"/>
</dbReference>
<proteinExistence type="predicted"/>